<keyword evidence="3" id="KW-1185">Reference proteome</keyword>
<proteinExistence type="predicted"/>
<gene>
    <name evidence="2" type="ORF">FM101_05600</name>
</gene>
<feature type="region of interest" description="Disordered" evidence="1">
    <location>
        <begin position="1"/>
        <end position="50"/>
    </location>
</feature>
<dbReference type="Proteomes" id="UP000195913">
    <property type="component" value="Unassembled WGS sequence"/>
</dbReference>
<name>A0A1R4FSZ5_9MICC</name>
<dbReference type="EMBL" id="FUHW01000022">
    <property type="protein sequence ID" value="SJM58971.1"/>
    <property type="molecule type" value="Genomic_DNA"/>
</dbReference>
<organism evidence="2 3">
    <name type="scientific">Arthrobacter rhombi</name>
    <dbReference type="NCBI Taxonomy" id="71253"/>
    <lineage>
        <taxon>Bacteria</taxon>
        <taxon>Bacillati</taxon>
        <taxon>Actinomycetota</taxon>
        <taxon>Actinomycetes</taxon>
        <taxon>Micrococcales</taxon>
        <taxon>Micrococcaceae</taxon>
        <taxon>Arthrobacter</taxon>
    </lineage>
</organism>
<evidence type="ECO:0000313" key="3">
    <source>
        <dbReference type="Proteomes" id="UP000195913"/>
    </source>
</evidence>
<evidence type="ECO:0000313" key="2">
    <source>
        <dbReference type="EMBL" id="SJM58971.1"/>
    </source>
</evidence>
<protein>
    <submittedName>
        <fullName evidence="2">Uncharacterized protein</fullName>
    </submittedName>
</protein>
<reference evidence="2 3" key="1">
    <citation type="submission" date="2017-02" db="EMBL/GenBank/DDBJ databases">
        <authorList>
            <person name="Peterson S.W."/>
        </authorList>
    </citation>
    <scope>NUCLEOTIDE SEQUENCE [LARGE SCALE GENOMIC DNA]</scope>
    <source>
        <strain evidence="2 3">B Ar 00.02</strain>
    </source>
</reference>
<evidence type="ECO:0000256" key="1">
    <source>
        <dbReference type="SAM" id="MobiDB-lite"/>
    </source>
</evidence>
<feature type="compositionally biased region" description="Polar residues" evidence="1">
    <location>
        <begin position="41"/>
        <end position="50"/>
    </location>
</feature>
<accession>A0A1R4FSZ5</accession>
<dbReference type="AlphaFoldDB" id="A0A1R4FSZ5"/>
<sequence length="50" mass="5023">MGISATALVPKEPRHSVEPGRTTAALSGARIATADDDGDDQQSARNGSGS</sequence>